<feature type="domain" description="Response regulatory" evidence="2">
    <location>
        <begin position="10"/>
        <end position="135"/>
    </location>
</feature>
<dbReference type="InterPro" id="IPR001789">
    <property type="entry name" value="Sig_transdc_resp-reg_receiver"/>
</dbReference>
<sequence>MSDESNPPKVILLVEDSKADSRLVQEVLKTSTIDHELIILRDGLAAMAFLRQEGEYENSPRPNLILLDLNLPKKDGREVLAEIKQDPALKRIPVVVLTTSHNEDDVIASYELHVNCYLTKSRNLKDLFKMVQGIESFWLETVTLPAS</sequence>
<evidence type="ECO:0000259" key="2">
    <source>
        <dbReference type="PROSITE" id="PS50110"/>
    </source>
</evidence>
<gene>
    <name evidence="3" type="ORF">IQ217_11425</name>
</gene>
<dbReference type="PROSITE" id="PS50110">
    <property type="entry name" value="RESPONSE_REGULATORY"/>
    <property type="match status" value="1"/>
</dbReference>
<dbReference type="SMART" id="SM00448">
    <property type="entry name" value="REC"/>
    <property type="match status" value="1"/>
</dbReference>
<accession>A0ABR9VTS0</accession>
<dbReference type="SUPFAM" id="SSF52172">
    <property type="entry name" value="CheY-like"/>
    <property type="match status" value="1"/>
</dbReference>
<dbReference type="RefSeq" id="WP_190596449.1">
    <property type="nucleotide sequence ID" value="NZ_JADEVV010000030.1"/>
</dbReference>
<evidence type="ECO:0000256" key="1">
    <source>
        <dbReference type="PROSITE-ProRule" id="PRU00169"/>
    </source>
</evidence>
<dbReference type="PANTHER" id="PTHR44520">
    <property type="entry name" value="RESPONSE REGULATOR RCP1-RELATED"/>
    <property type="match status" value="1"/>
</dbReference>
<keyword evidence="1" id="KW-0597">Phosphoprotein</keyword>
<dbReference type="Proteomes" id="UP000658720">
    <property type="component" value="Unassembled WGS sequence"/>
</dbReference>
<proteinExistence type="predicted"/>
<dbReference type="InterPro" id="IPR052893">
    <property type="entry name" value="TCS_response_regulator"/>
</dbReference>
<dbReference type="InterPro" id="IPR011006">
    <property type="entry name" value="CheY-like_superfamily"/>
</dbReference>
<protein>
    <submittedName>
        <fullName evidence="3">Response regulator</fullName>
    </submittedName>
</protein>
<dbReference type="EMBL" id="JADEVV010000030">
    <property type="protein sequence ID" value="MBE9254441.1"/>
    <property type="molecule type" value="Genomic_DNA"/>
</dbReference>
<keyword evidence="4" id="KW-1185">Reference proteome</keyword>
<name>A0ABR9VTS0_9SYNC</name>
<dbReference type="Pfam" id="PF00072">
    <property type="entry name" value="Response_reg"/>
    <property type="match status" value="1"/>
</dbReference>
<evidence type="ECO:0000313" key="4">
    <source>
        <dbReference type="Proteomes" id="UP000658720"/>
    </source>
</evidence>
<reference evidence="3 4" key="1">
    <citation type="submission" date="2020-10" db="EMBL/GenBank/DDBJ databases">
        <authorList>
            <person name="Castelo-Branco R."/>
            <person name="Eusebio N."/>
            <person name="Adriana R."/>
            <person name="Vieira A."/>
            <person name="Brugerolle De Fraissinette N."/>
            <person name="Rezende De Castro R."/>
            <person name="Schneider M.P."/>
            <person name="Vasconcelos V."/>
            <person name="Leao P.N."/>
        </authorList>
    </citation>
    <scope>NUCLEOTIDE SEQUENCE [LARGE SCALE GENOMIC DNA]</scope>
    <source>
        <strain evidence="3 4">LEGE 00031</strain>
    </source>
</reference>
<dbReference type="Gene3D" id="3.40.50.2300">
    <property type="match status" value="1"/>
</dbReference>
<feature type="modified residue" description="4-aspartylphosphate" evidence="1">
    <location>
        <position position="68"/>
    </location>
</feature>
<evidence type="ECO:0000313" key="3">
    <source>
        <dbReference type="EMBL" id="MBE9254441.1"/>
    </source>
</evidence>
<dbReference type="PANTHER" id="PTHR44520:SF2">
    <property type="entry name" value="RESPONSE REGULATOR RCP1"/>
    <property type="match status" value="1"/>
</dbReference>
<organism evidence="3 4">
    <name type="scientific">Synechocystis salina LEGE 00031</name>
    <dbReference type="NCBI Taxonomy" id="1828736"/>
    <lineage>
        <taxon>Bacteria</taxon>
        <taxon>Bacillati</taxon>
        <taxon>Cyanobacteriota</taxon>
        <taxon>Cyanophyceae</taxon>
        <taxon>Synechococcales</taxon>
        <taxon>Merismopediaceae</taxon>
        <taxon>Synechocystis</taxon>
    </lineage>
</organism>
<dbReference type="CDD" id="cd17557">
    <property type="entry name" value="REC_Rcp-like"/>
    <property type="match status" value="1"/>
</dbReference>
<comment type="caution">
    <text evidence="3">The sequence shown here is derived from an EMBL/GenBank/DDBJ whole genome shotgun (WGS) entry which is preliminary data.</text>
</comment>